<dbReference type="SUPFAM" id="SSF56645">
    <property type="entry name" value="Acyl-CoA dehydrogenase NM domain-like"/>
    <property type="match status" value="1"/>
</dbReference>
<dbReference type="GO" id="GO:0050660">
    <property type="term" value="F:flavin adenine dinucleotide binding"/>
    <property type="evidence" value="ECO:0007669"/>
    <property type="project" value="InterPro"/>
</dbReference>
<dbReference type="InterPro" id="IPR036250">
    <property type="entry name" value="AcylCo_DH-like_C"/>
</dbReference>
<dbReference type="InterPro" id="IPR006091">
    <property type="entry name" value="Acyl-CoA_Oxase/DH_mid-dom"/>
</dbReference>
<dbReference type="Pfam" id="PF02770">
    <property type="entry name" value="Acyl-CoA_dh_M"/>
    <property type="match status" value="1"/>
</dbReference>
<reference evidence="9" key="1">
    <citation type="submission" date="2017-12" db="EMBL/GenBank/DDBJ databases">
        <title>Sequencing the genomes of 1000 Actinobacteria strains.</title>
        <authorList>
            <person name="Klenk H.-P."/>
        </authorList>
    </citation>
    <scope>NUCLEOTIDE SEQUENCE [LARGE SCALE GENOMIC DNA]</scope>
    <source>
        <strain evidence="9">DSM 44228</strain>
    </source>
</reference>
<dbReference type="Gene3D" id="1.10.540.10">
    <property type="entry name" value="Acyl-CoA dehydrogenase/oxidase, N-terminal domain"/>
    <property type="match status" value="1"/>
</dbReference>
<dbReference type="InterPro" id="IPR009075">
    <property type="entry name" value="AcylCo_DH/oxidase_C"/>
</dbReference>
<protein>
    <submittedName>
        <fullName evidence="9">Alkylation response protein AidB-like acyl-CoA dehydrogenase</fullName>
    </submittedName>
</protein>
<evidence type="ECO:0000256" key="4">
    <source>
        <dbReference type="ARBA" id="ARBA00022827"/>
    </source>
</evidence>
<feature type="domain" description="Acyl-CoA dehydrogenase/oxidase C-terminal" evidence="6">
    <location>
        <begin position="239"/>
        <end position="388"/>
    </location>
</feature>
<dbReference type="AlphaFoldDB" id="A0A2N3Y1E2"/>
<dbReference type="Pfam" id="PF02771">
    <property type="entry name" value="Acyl-CoA_dh_N"/>
    <property type="match status" value="1"/>
</dbReference>
<dbReference type="STRING" id="994479.GCA_000194155_04682"/>
<dbReference type="PANTHER" id="PTHR43884:SF19">
    <property type="entry name" value="ACYL-COA DEHYDROGENASE FADE4-RELATED"/>
    <property type="match status" value="1"/>
</dbReference>
<keyword evidence="10" id="KW-1185">Reference proteome</keyword>
<feature type="domain" description="Acyl-CoA oxidase/dehydrogenase middle" evidence="7">
    <location>
        <begin position="129"/>
        <end position="227"/>
    </location>
</feature>
<gene>
    <name evidence="9" type="ORF">A8926_4597</name>
</gene>
<evidence type="ECO:0000256" key="1">
    <source>
        <dbReference type="ARBA" id="ARBA00001974"/>
    </source>
</evidence>
<evidence type="ECO:0000259" key="7">
    <source>
        <dbReference type="Pfam" id="PF02770"/>
    </source>
</evidence>
<dbReference type="SUPFAM" id="SSF47203">
    <property type="entry name" value="Acyl-CoA dehydrogenase C-terminal domain-like"/>
    <property type="match status" value="1"/>
</dbReference>
<dbReference type="CDD" id="cd00567">
    <property type="entry name" value="ACAD"/>
    <property type="match status" value="1"/>
</dbReference>
<sequence length="570" mass="60178">MTMVTDAAVMADSPVVALEEALREWRGAERPFSPAALARLDATESFPVAACGALDSAGLPAYYVPVQHGGRLAEFPQVVAMLRAVARHDLTVAIAHGKTFLGAVSVWVSGSPEQARWLGEQITGGAVVCWGLTERGHGSDILAGDLTAERVDEGWRLDGEKWLINNATRSQLMCVLARTSSNGGPRGFSLFLVDKRELPADRVRPTAKIATHGIRGADISGFTVHDVVLPPTALVGEPGTGSETVLKALQLTRTACAALSLGAGDHALRLATSFARHRRLYGRQVAEMPLARDLIGRAAAGVLLAEAVAAVTTRAVHVLPREMSVLAAVCKAFVPTMVQETIGQVAELLGARGYLTEVFEHGEFAKLDRDHRLVGIFDGSTLVNRQMLITQFTRLGRRYGAVDPTVADRLAGLVSGPLPAFDPGALTLTSASGCGLALAVPGLLHRIREQDSGDVGWKGLLADFELACADVHTAIAAHRPTSGMPGADAFALAERYELCVAGAACLLIHAHRLGDGVPSVVLRACLELAVSRLVPGRSGDDEVFDILAEHALAASGPLALFSGDWGEMPW</sequence>
<dbReference type="GO" id="GO:0003995">
    <property type="term" value="F:acyl-CoA dehydrogenase activity"/>
    <property type="evidence" value="ECO:0007669"/>
    <property type="project" value="TreeGrafter"/>
</dbReference>
<dbReference type="InterPro" id="IPR046373">
    <property type="entry name" value="Acyl-CoA_Oxase/DH_mid-dom_sf"/>
</dbReference>
<keyword evidence="4 5" id="KW-0274">FAD</keyword>
<evidence type="ECO:0000256" key="5">
    <source>
        <dbReference type="RuleBase" id="RU362125"/>
    </source>
</evidence>
<evidence type="ECO:0000313" key="10">
    <source>
        <dbReference type="Proteomes" id="UP000233786"/>
    </source>
</evidence>
<dbReference type="PANTHER" id="PTHR43884">
    <property type="entry name" value="ACYL-COA DEHYDROGENASE"/>
    <property type="match status" value="1"/>
</dbReference>
<dbReference type="OrthoDB" id="3666321at2"/>
<dbReference type="Pfam" id="PF00441">
    <property type="entry name" value="Acyl-CoA_dh_1"/>
    <property type="match status" value="1"/>
</dbReference>
<comment type="caution">
    <text evidence="9">The sequence shown here is derived from an EMBL/GenBank/DDBJ whole genome shotgun (WGS) entry which is preliminary data.</text>
</comment>
<evidence type="ECO:0000259" key="8">
    <source>
        <dbReference type="Pfam" id="PF02771"/>
    </source>
</evidence>
<accession>A0A2N3Y1E2</accession>
<dbReference type="Gene3D" id="1.20.140.10">
    <property type="entry name" value="Butyryl-CoA Dehydrogenase, subunit A, domain 3"/>
    <property type="match status" value="1"/>
</dbReference>
<dbReference type="InterPro" id="IPR037069">
    <property type="entry name" value="AcylCoA_DH/ox_N_sf"/>
</dbReference>
<name>A0A2N3Y1E2_SACSN</name>
<keyword evidence="3 5" id="KW-0285">Flavoprotein</keyword>
<dbReference type="EMBL" id="PJNB01000001">
    <property type="protein sequence ID" value="PKW16725.1"/>
    <property type="molecule type" value="Genomic_DNA"/>
</dbReference>
<dbReference type="Gene3D" id="2.40.110.10">
    <property type="entry name" value="Butyryl-CoA Dehydrogenase, subunit A, domain 2"/>
    <property type="match status" value="1"/>
</dbReference>
<comment type="cofactor">
    <cofactor evidence="1 5">
        <name>FAD</name>
        <dbReference type="ChEBI" id="CHEBI:57692"/>
    </cofactor>
</comment>
<evidence type="ECO:0000256" key="3">
    <source>
        <dbReference type="ARBA" id="ARBA00022630"/>
    </source>
</evidence>
<dbReference type="Proteomes" id="UP000233786">
    <property type="component" value="Unassembled WGS sequence"/>
</dbReference>
<evidence type="ECO:0000256" key="2">
    <source>
        <dbReference type="ARBA" id="ARBA00009347"/>
    </source>
</evidence>
<dbReference type="InterPro" id="IPR009100">
    <property type="entry name" value="AcylCoA_DH/oxidase_NM_dom_sf"/>
</dbReference>
<organism evidence="9 10">
    <name type="scientific">Saccharopolyspora spinosa</name>
    <dbReference type="NCBI Taxonomy" id="60894"/>
    <lineage>
        <taxon>Bacteria</taxon>
        <taxon>Bacillati</taxon>
        <taxon>Actinomycetota</taxon>
        <taxon>Actinomycetes</taxon>
        <taxon>Pseudonocardiales</taxon>
        <taxon>Pseudonocardiaceae</taxon>
        <taxon>Saccharopolyspora</taxon>
    </lineage>
</organism>
<proteinExistence type="inferred from homology"/>
<feature type="domain" description="Acyl-CoA dehydrogenase/oxidase N-terminal" evidence="8">
    <location>
        <begin position="37"/>
        <end position="123"/>
    </location>
</feature>
<dbReference type="InterPro" id="IPR013786">
    <property type="entry name" value="AcylCoA_DH/ox_N"/>
</dbReference>
<evidence type="ECO:0000313" key="9">
    <source>
        <dbReference type="EMBL" id="PKW16725.1"/>
    </source>
</evidence>
<keyword evidence="5" id="KW-0560">Oxidoreductase</keyword>
<dbReference type="GO" id="GO:0005886">
    <property type="term" value="C:plasma membrane"/>
    <property type="evidence" value="ECO:0007669"/>
    <property type="project" value="TreeGrafter"/>
</dbReference>
<comment type="similarity">
    <text evidence="2 5">Belongs to the acyl-CoA dehydrogenase family.</text>
</comment>
<evidence type="ECO:0000259" key="6">
    <source>
        <dbReference type="Pfam" id="PF00441"/>
    </source>
</evidence>